<dbReference type="PANTHER" id="PTHR34075:SF5">
    <property type="entry name" value="BLR3430 PROTEIN"/>
    <property type="match status" value="1"/>
</dbReference>
<dbReference type="InterPro" id="IPR052513">
    <property type="entry name" value="Thioester_dehydratase-like"/>
</dbReference>
<dbReference type="InterPro" id="IPR012340">
    <property type="entry name" value="NA-bd_OB-fold"/>
</dbReference>
<sequence length="148" mass="16952">MSFPRKRESILSSHPELVSPSQTRFQDLDPGFYSLRLKDYSKSGMTKKHMISPVKIWRRQKDIGKLLGKKGKIITWTMIYVAGSEFKKFAPYPVAVIQLEEGKKITAPIVDYEKGDLRIGSEVKVILRKVREGDKEDVLVYGVKLKPI</sequence>
<dbReference type="InterPro" id="IPR002878">
    <property type="entry name" value="ChsH2_C"/>
</dbReference>
<dbReference type="EMBL" id="MFZG01000025">
    <property type="protein sequence ID" value="OGK16239.1"/>
    <property type="molecule type" value="Genomic_DNA"/>
</dbReference>
<evidence type="ECO:0000313" key="3">
    <source>
        <dbReference type="Proteomes" id="UP000177208"/>
    </source>
</evidence>
<dbReference type="AlphaFoldDB" id="A0A1F7GBE5"/>
<dbReference type="Proteomes" id="UP000177208">
    <property type="component" value="Unassembled WGS sequence"/>
</dbReference>
<comment type="caution">
    <text evidence="2">The sequence shown here is derived from an EMBL/GenBank/DDBJ whole genome shotgun (WGS) entry which is preliminary data.</text>
</comment>
<evidence type="ECO:0000313" key="2">
    <source>
        <dbReference type="EMBL" id="OGK16239.1"/>
    </source>
</evidence>
<gene>
    <name evidence="2" type="ORF">A2774_04615</name>
</gene>
<dbReference type="SUPFAM" id="SSF50249">
    <property type="entry name" value="Nucleic acid-binding proteins"/>
    <property type="match status" value="1"/>
</dbReference>
<feature type="domain" description="ChsH2 C-terminal OB-fold" evidence="1">
    <location>
        <begin position="67"/>
        <end position="125"/>
    </location>
</feature>
<dbReference type="Pfam" id="PF01796">
    <property type="entry name" value="OB_ChsH2_C"/>
    <property type="match status" value="1"/>
</dbReference>
<dbReference type="PANTHER" id="PTHR34075">
    <property type="entry name" value="BLR3430 PROTEIN"/>
    <property type="match status" value="1"/>
</dbReference>
<proteinExistence type="predicted"/>
<reference evidence="2 3" key="1">
    <citation type="journal article" date="2016" name="Nat. Commun.">
        <title>Thousands of microbial genomes shed light on interconnected biogeochemical processes in an aquifer system.</title>
        <authorList>
            <person name="Anantharaman K."/>
            <person name="Brown C.T."/>
            <person name="Hug L.A."/>
            <person name="Sharon I."/>
            <person name="Castelle C.J."/>
            <person name="Probst A.J."/>
            <person name="Thomas B.C."/>
            <person name="Singh A."/>
            <person name="Wilkins M.J."/>
            <person name="Karaoz U."/>
            <person name="Brodie E.L."/>
            <person name="Williams K.H."/>
            <person name="Hubbard S.S."/>
            <person name="Banfield J.F."/>
        </authorList>
    </citation>
    <scope>NUCLEOTIDE SEQUENCE [LARGE SCALE GENOMIC DNA]</scope>
</reference>
<accession>A0A1F7GBE5</accession>
<name>A0A1F7GBE5_9BACT</name>
<protein>
    <recommendedName>
        <fullName evidence="1">ChsH2 C-terminal OB-fold domain-containing protein</fullName>
    </recommendedName>
</protein>
<evidence type="ECO:0000259" key="1">
    <source>
        <dbReference type="Pfam" id="PF01796"/>
    </source>
</evidence>
<organism evidence="2 3">
    <name type="scientific">Candidatus Roizmanbacteria bacterium RIFCSPHIGHO2_01_FULL_39_12c</name>
    <dbReference type="NCBI Taxonomy" id="1802031"/>
    <lineage>
        <taxon>Bacteria</taxon>
        <taxon>Candidatus Roizmaniibacteriota</taxon>
    </lineage>
</organism>